<dbReference type="InterPro" id="IPR045886">
    <property type="entry name" value="ThiF/MoeB/HesA"/>
</dbReference>
<dbReference type="PANTHER" id="PTHR43267">
    <property type="entry name" value="TRNA THREONYLCARBAMOYLADENOSINE DEHYDRATASE"/>
    <property type="match status" value="1"/>
</dbReference>
<dbReference type="Pfam" id="PF00899">
    <property type="entry name" value="ThiF"/>
    <property type="match status" value="1"/>
</dbReference>
<dbReference type="GO" id="GO:0008641">
    <property type="term" value="F:ubiquitin-like modifier activating enzyme activity"/>
    <property type="evidence" value="ECO:0007669"/>
    <property type="project" value="InterPro"/>
</dbReference>
<dbReference type="AlphaFoldDB" id="A0A412PCR0"/>
<dbReference type="RefSeq" id="WP_118765024.1">
    <property type="nucleotide sequence ID" value="NZ_CABJCF010000003.1"/>
</dbReference>
<dbReference type="PANTHER" id="PTHR43267:SF1">
    <property type="entry name" value="TRNA THREONYLCARBAMOYLADENOSINE DEHYDRATASE"/>
    <property type="match status" value="1"/>
</dbReference>
<dbReference type="GO" id="GO:0061504">
    <property type="term" value="P:cyclic threonylcarbamoyladenosine biosynthetic process"/>
    <property type="evidence" value="ECO:0007669"/>
    <property type="project" value="TreeGrafter"/>
</dbReference>
<proteinExistence type="predicted"/>
<evidence type="ECO:0000259" key="1">
    <source>
        <dbReference type="Pfam" id="PF00899"/>
    </source>
</evidence>
<comment type="caution">
    <text evidence="2">The sequence shown here is derived from an EMBL/GenBank/DDBJ whole genome shotgun (WGS) entry which is preliminary data.</text>
</comment>
<dbReference type="EMBL" id="QRWX01000003">
    <property type="protein sequence ID" value="RGT54968.1"/>
    <property type="molecule type" value="Genomic_DNA"/>
</dbReference>
<dbReference type="InterPro" id="IPR000594">
    <property type="entry name" value="ThiF_NAD_FAD-bd"/>
</dbReference>
<name>A0A412PCR0_9FIRM</name>
<evidence type="ECO:0000313" key="2">
    <source>
        <dbReference type="EMBL" id="RGT54968.1"/>
    </source>
</evidence>
<accession>A0A412PCR0</accession>
<dbReference type="CDD" id="cd00755">
    <property type="entry name" value="YgdL_like"/>
    <property type="match status" value="1"/>
</dbReference>
<organism evidence="2 3">
    <name type="scientific">Solobacterium moorei</name>
    <dbReference type="NCBI Taxonomy" id="102148"/>
    <lineage>
        <taxon>Bacteria</taxon>
        <taxon>Bacillati</taxon>
        <taxon>Bacillota</taxon>
        <taxon>Erysipelotrichia</taxon>
        <taxon>Erysipelotrichales</taxon>
        <taxon>Erysipelotrichaceae</taxon>
        <taxon>Solobacterium</taxon>
    </lineage>
</organism>
<sequence length="245" mass="27130">MINRFSRTQRVIGRDALHKIQRAHVIVFGVGGVGGYAIEALARSGIGKIDIVDHDTVSLTNINRQLIATDATIDQYKVNVMKERIHTISPDTIVNALPIFYLPETKDQFDLSQYDYIIDAIDNVTAKIDLIVTAKSLGVPIISAMGCGNRFDPTKVCVMDIYATKNDPLAKVMRHELRAHNIKDLQVCCSTEAPIKPIEYSDEEQEKAVKWSIPGSTAFVPPVAGITLAAEVVRQITNFDPNNRK</sequence>
<gene>
    <name evidence="2" type="ORF">DWX20_07310</name>
</gene>
<dbReference type="Gene3D" id="3.40.50.720">
    <property type="entry name" value="NAD(P)-binding Rossmann-like Domain"/>
    <property type="match status" value="1"/>
</dbReference>
<dbReference type="GO" id="GO:0061503">
    <property type="term" value="F:tRNA threonylcarbamoyladenosine dehydratase"/>
    <property type="evidence" value="ECO:0007669"/>
    <property type="project" value="TreeGrafter"/>
</dbReference>
<feature type="domain" description="THIF-type NAD/FAD binding fold" evidence="1">
    <location>
        <begin position="10"/>
        <end position="242"/>
    </location>
</feature>
<reference evidence="2 3" key="1">
    <citation type="submission" date="2018-08" db="EMBL/GenBank/DDBJ databases">
        <title>A genome reference for cultivated species of the human gut microbiota.</title>
        <authorList>
            <person name="Zou Y."/>
            <person name="Xue W."/>
            <person name="Luo G."/>
        </authorList>
    </citation>
    <scope>NUCLEOTIDE SEQUENCE [LARGE SCALE GENOMIC DNA]</scope>
    <source>
        <strain evidence="2 3">AF18-46</strain>
    </source>
</reference>
<protein>
    <submittedName>
        <fullName evidence="2">tRNA threonylcarbamoyladenosine dehydratase</fullName>
    </submittedName>
</protein>
<dbReference type="Proteomes" id="UP000284731">
    <property type="component" value="Unassembled WGS sequence"/>
</dbReference>
<dbReference type="InterPro" id="IPR035985">
    <property type="entry name" value="Ubiquitin-activating_enz"/>
</dbReference>
<dbReference type="SUPFAM" id="SSF69572">
    <property type="entry name" value="Activating enzymes of the ubiquitin-like proteins"/>
    <property type="match status" value="1"/>
</dbReference>
<evidence type="ECO:0000313" key="3">
    <source>
        <dbReference type="Proteomes" id="UP000284731"/>
    </source>
</evidence>